<dbReference type="Gene3D" id="1.10.10.60">
    <property type="entry name" value="Homeodomain-like"/>
    <property type="match status" value="2"/>
</dbReference>
<dbReference type="PANTHER" id="PTHR46796:SF6">
    <property type="entry name" value="ARAC SUBFAMILY"/>
    <property type="match status" value="1"/>
</dbReference>
<dbReference type="Pfam" id="PF12833">
    <property type="entry name" value="HTH_18"/>
    <property type="match status" value="1"/>
</dbReference>
<sequence>MQGSPAPIGRAAVTAELCLPSASVRLLSLDLVRSGYRQLREAGAYRLDLSLDPRLPGTAVRFTDRWAAHRYEPVGRLFVLPPDETMLVRNGLGHQDAVICQLPVGRMEAWLDAPVEWSDRRLEASLDVPSGPVGELLMRAAREARAPGFGTALIIEALAVEIAVLLERHYRQLAAPAGTDPLSPRRLRLIEDRIRQAGPPPTLVELARLCGLSVRHLSRAFRASTGTTLGDHVAAVRMQAARAALAQGQSVKAVAYALGFGSPSSFSFAFRRAHGMPPSLFRRSNA</sequence>
<dbReference type="PANTHER" id="PTHR46796">
    <property type="entry name" value="HTH-TYPE TRANSCRIPTIONAL ACTIVATOR RHAS-RELATED"/>
    <property type="match status" value="1"/>
</dbReference>
<evidence type="ECO:0000256" key="2">
    <source>
        <dbReference type="ARBA" id="ARBA00023125"/>
    </source>
</evidence>
<evidence type="ECO:0000256" key="1">
    <source>
        <dbReference type="ARBA" id="ARBA00023015"/>
    </source>
</evidence>
<keyword evidence="6" id="KW-1185">Reference proteome</keyword>
<dbReference type="PROSITE" id="PS00041">
    <property type="entry name" value="HTH_ARAC_FAMILY_1"/>
    <property type="match status" value="2"/>
</dbReference>
<dbReference type="InterPro" id="IPR050204">
    <property type="entry name" value="AraC_XylS_family_regulators"/>
</dbReference>
<dbReference type="SUPFAM" id="SSF46689">
    <property type="entry name" value="Homeodomain-like"/>
    <property type="match status" value="2"/>
</dbReference>
<protein>
    <submittedName>
        <fullName evidence="5">Helix-turn-helix transcriptional regulator</fullName>
    </submittedName>
</protein>
<organism evidence="5 6">
    <name type="scientific">Novosphingobium piscinae</name>
    <dbReference type="NCBI Taxonomy" id="1507448"/>
    <lineage>
        <taxon>Bacteria</taxon>
        <taxon>Pseudomonadati</taxon>
        <taxon>Pseudomonadota</taxon>
        <taxon>Alphaproteobacteria</taxon>
        <taxon>Sphingomonadales</taxon>
        <taxon>Sphingomonadaceae</taxon>
        <taxon>Novosphingobium</taxon>
    </lineage>
</organism>
<dbReference type="RefSeq" id="WP_185679416.1">
    <property type="nucleotide sequence ID" value="NZ_JACLAX010000009.1"/>
</dbReference>
<dbReference type="EMBL" id="JACLAX010000009">
    <property type="protein sequence ID" value="MBC2669551.1"/>
    <property type="molecule type" value="Genomic_DNA"/>
</dbReference>
<dbReference type="GO" id="GO:0003700">
    <property type="term" value="F:DNA-binding transcription factor activity"/>
    <property type="evidence" value="ECO:0007669"/>
    <property type="project" value="InterPro"/>
</dbReference>
<gene>
    <name evidence="5" type="ORF">H7F53_10385</name>
</gene>
<feature type="domain" description="HTH araC/xylS-type" evidence="4">
    <location>
        <begin position="184"/>
        <end position="284"/>
    </location>
</feature>
<dbReference type="InterPro" id="IPR009057">
    <property type="entry name" value="Homeodomain-like_sf"/>
</dbReference>
<dbReference type="PROSITE" id="PS01124">
    <property type="entry name" value="HTH_ARAC_FAMILY_2"/>
    <property type="match status" value="1"/>
</dbReference>
<keyword evidence="3" id="KW-0804">Transcription</keyword>
<reference evidence="5 6" key="1">
    <citation type="submission" date="2020-08" db="EMBL/GenBank/DDBJ databases">
        <title>The genome sequence of type strain Novosphingobium piscinae KCTC 42194.</title>
        <authorList>
            <person name="Liu Y."/>
        </authorList>
    </citation>
    <scope>NUCLEOTIDE SEQUENCE [LARGE SCALE GENOMIC DNA]</scope>
    <source>
        <strain evidence="5 6">KCTC 42194</strain>
    </source>
</reference>
<keyword evidence="2" id="KW-0238">DNA-binding</keyword>
<dbReference type="InterPro" id="IPR018060">
    <property type="entry name" value="HTH_AraC"/>
</dbReference>
<evidence type="ECO:0000313" key="5">
    <source>
        <dbReference type="EMBL" id="MBC2669551.1"/>
    </source>
</evidence>
<comment type="caution">
    <text evidence="5">The sequence shown here is derived from an EMBL/GenBank/DDBJ whole genome shotgun (WGS) entry which is preliminary data.</text>
</comment>
<keyword evidence="1" id="KW-0805">Transcription regulation</keyword>
<dbReference type="InterPro" id="IPR018062">
    <property type="entry name" value="HTH_AraC-typ_CS"/>
</dbReference>
<evidence type="ECO:0000259" key="4">
    <source>
        <dbReference type="PROSITE" id="PS01124"/>
    </source>
</evidence>
<evidence type="ECO:0000313" key="6">
    <source>
        <dbReference type="Proteomes" id="UP000551327"/>
    </source>
</evidence>
<proteinExistence type="predicted"/>
<dbReference type="SMART" id="SM00342">
    <property type="entry name" value="HTH_ARAC"/>
    <property type="match status" value="1"/>
</dbReference>
<evidence type="ECO:0000256" key="3">
    <source>
        <dbReference type="ARBA" id="ARBA00023163"/>
    </source>
</evidence>
<dbReference type="GO" id="GO:0043565">
    <property type="term" value="F:sequence-specific DNA binding"/>
    <property type="evidence" value="ECO:0007669"/>
    <property type="project" value="InterPro"/>
</dbReference>
<name>A0A7X1KQB7_9SPHN</name>
<dbReference type="Proteomes" id="UP000551327">
    <property type="component" value="Unassembled WGS sequence"/>
</dbReference>
<accession>A0A7X1KQB7</accession>
<dbReference type="AlphaFoldDB" id="A0A7X1KQB7"/>